<dbReference type="InterPro" id="IPR017452">
    <property type="entry name" value="GPCR_Rhodpsn_7TM"/>
</dbReference>
<dbReference type="InterPro" id="IPR000276">
    <property type="entry name" value="GPCR_Rhodpsn"/>
</dbReference>
<comment type="caution">
    <text evidence="7">The sequence shown here is derived from an EMBL/GenBank/DDBJ whole genome shotgun (WGS) entry which is preliminary data.</text>
</comment>
<dbReference type="SUPFAM" id="SSF81321">
    <property type="entry name" value="Family A G protein-coupled receptor-like"/>
    <property type="match status" value="1"/>
</dbReference>
<dbReference type="GO" id="GO:0004930">
    <property type="term" value="F:G protein-coupled receptor activity"/>
    <property type="evidence" value="ECO:0007669"/>
    <property type="project" value="InterPro"/>
</dbReference>
<feature type="domain" description="G-protein coupled receptors family 1 profile" evidence="6">
    <location>
        <begin position="34"/>
        <end position="296"/>
    </location>
</feature>
<evidence type="ECO:0000259" key="6">
    <source>
        <dbReference type="PROSITE" id="PS50262"/>
    </source>
</evidence>
<dbReference type="AlphaFoldDB" id="A0A813M4H4"/>
<evidence type="ECO:0000256" key="5">
    <source>
        <dbReference type="SAM" id="Phobius"/>
    </source>
</evidence>
<evidence type="ECO:0000313" key="7">
    <source>
        <dbReference type="EMBL" id="CAF0711955.1"/>
    </source>
</evidence>
<sequence length="325" mass="38182">MNTTDSEVFQDTKFLLHRIKFSILLILQIPAFILSLLIFFFFIKHRTIREAPHNRALLILLIVNFIQLSFTLPLNLHFYAVGYISPAIPTFCTWWTFFEFTLYVTSEYLMATISVQRHLLVFNGHILRIRWKRILFHHLPLVFCLTYPIIFYFFAIILYPCDGTQWDYTNNLCGFADCYLLFNKVLGTFDWAINNGLPMVINALANIMLIVRVVQQKRRQQRPVTWKQQRRMTVQLFCISSLYLAAWSPSLIVGVVQILGFPTFLAEVQTDYFLDLIYIVCLFLPWICIGLLPELLVWIKILCHCQQRQNAVGTVVTRTQLHTLQ</sequence>
<reference evidence="7" key="1">
    <citation type="submission" date="2021-02" db="EMBL/GenBank/DDBJ databases">
        <authorList>
            <person name="Nowell W R."/>
        </authorList>
    </citation>
    <scope>NUCLEOTIDE SEQUENCE</scope>
</reference>
<dbReference type="Pfam" id="PF00001">
    <property type="entry name" value="7tm_1"/>
    <property type="match status" value="1"/>
</dbReference>
<evidence type="ECO:0000256" key="4">
    <source>
        <dbReference type="ARBA" id="ARBA00023136"/>
    </source>
</evidence>
<feature type="transmembrane region" description="Helical" evidence="5">
    <location>
        <begin position="234"/>
        <end position="256"/>
    </location>
</feature>
<feature type="transmembrane region" description="Helical" evidence="5">
    <location>
        <begin position="94"/>
        <end position="113"/>
    </location>
</feature>
<dbReference type="EMBL" id="CAJNOE010000001">
    <property type="protein sequence ID" value="CAF0711955.1"/>
    <property type="molecule type" value="Genomic_DNA"/>
</dbReference>
<dbReference type="PROSITE" id="PS50262">
    <property type="entry name" value="G_PROTEIN_RECEP_F1_2"/>
    <property type="match status" value="1"/>
</dbReference>
<evidence type="ECO:0000256" key="1">
    <source>
        <dbReference type="ARBA" id="ARBA00004370"/>
    </source>
</evidence>
<proteinExistence type="predicted"/>
<accession>A0A813M4H4</accession>
<feature type="transmembrane region" description="Helical" evidence="5">
    <location>
        <begin position="134"/>
        <end position="159"/>
    </location>
</feature>
<feature type="transmembrane region" description="Helical" evidence="5">
    <location>
        <begin position="55"/>
        <end position="74"/>
    </location>
</feature>
<keyword evidence="2 5" id="KW-0812">Transmembrane</keyword>
<name>A0A813M4H4_9BILA</name>
<evidence type="ECO:0000313" key="9">
    <source>
        <dbReference type="Proteomes" id="UP000663860"/>
    </source>
</evidence>
<evidence type="ECO:0000313" key="8">
    <source>
        <dbReference type="EMBL" id="CAF3672156.1"/>
    </source>
</evidence>
<dbReference type="CDD" id="cd00637">
    <property type="entry name" value="7tm_classA_rhodopsin-like"/>
    <property type="match status" value="1"/>
</dbReference>
<gene>
    <name evidence="7" type="ORF">IZO911_LOCUS80</name>
    <name evidence="8" type="ORF">KXQ929_LOCUS9064</name>
</gene>
<evidence type="ECO:0000256" key="3">
    <source>
        <dbReference type="ARBA" id="ARBA00022989"/>
    </source>
</evidence>
<feature type="transmembrane region" description="Helical" evidence="5">
    <location>
        <begin position="276"/>
        <end position="299"/>
    </location>
</feature>
<keyword evidence="4 5" id="KW-0472">Membrane</keyword>
<dbReference type="Gene3D" id="1.20.1070.10">
    <property type="entry name" value="Rhodopsin 7-helix transmembrane proteins"/>
    <property type="match status" value="1"/>
</dbReference>
<evidence type="ECO:0000256" key="2">
    <source>
        <dbReference type="ARBA" id="ARBA00022692"/>
    </source>
</evidence>
<dbReference type="Proteomes" id="UP000663860">
    <property type="component" value="Unassembled WGS sequence"/>
</dbReference>
<feature type="transmembrane region" description="Helical" evidence="5">
    <location>
        <begin position="196"/>
        <end position="214"/>
    </location>
</feature>
<dbReference type="EMBL" id="CAJOBB010000404">
    <property type="protein sequence ID" value="CAF3672156.1"/>
    <property type="molecule type" value="Genomic_DNA"/>
</dbReference>
<feature type="transmembrane region" description="Helical" evidence="5">
    <location>
        <begin position="21"/>
        <end position="43"/>
    </location>
</feature>
<keyword evidence="3 5" id="KW-1133">Transmembrane helix</keyword>
<dbReference type="GO" id="GO:0016020">
    <property type="term" value="C:membrane"/>
    <property type="evidence" value="ECO:0007669"/>
    <property type="project" value="UniProtKB-SubCell"/>
</dbReference>
<comment type="subcellular location">
    <subcellularLocation>
        <location evidence="1">Membrane</location>
    </subcellularLocation>
</comment>
<dbReference type="Proteomes" id="UP000663868">
    <property type="component" value="Unassembled WGS sequence"/>
</dbReference>
<protein>
    <recommendedName>
        <fullName evidence="6">G-protein coupled receptors family 1 profile domain-containing protein</fullName>
    </recommendedName>
</protein>
<organism evidence="7 9">
    <name type="scientific">Adineta steineri</name>
    <dbReference type="NCBI Taxonomy" id="433720"/>
    <lineage>
        <taxon>Eukaryota</taxon>
        <taxon>Metazoa</taxon>
        <taxon>Spiralia</taxon>
        <taxon>Gnathifera</taxon>
        <taxon>Rotifera</taxon>
        <taxon>Eurotatoria</taxon>
        <taxon>Bdelloidea</taxon>
        <taxon>Adinetida</taxon>
        <taxon>Adinetidae</taxon>
        <taxon>Adineta</taxon>
    </lineage>
</organism>